<dbReference type="CDD" id="cd03046">
    <property type="entry name" value="GST_N_GTT1_like"/>
    <property type="match status" value="1"/>
</dbReference>
<name>A0A679J3P9_9HYPH</name>
<dbReference type="InterPro" id="IPR010987">
    <property type="entry name" value="Glutathione-S-Trfase_C-like"/>
</dbReference>
<dbReference type="EMBL" id="LR743504">
    <property type="protein sequence ID" value="CAA2107995.1"/>
    <property type="molecule type" value="Genomic_DNA"/>
</dbReference>
<dbReference type="EC" id="1.8.4.-" evidence="3"/>
<accession>A0A679J3P9</accession>
<reference evidence="3" key="1">
    <citation type="submission" date="2019-12" db="EMBL/GenBank/DDBJ databases">
        <authorList>
            <person name="Cremers G."/>
        </authorList>
    </citation>
    <scope>NUCLEOTIDE SEQUENCE</scope>
    <source>
        <strain evidence="3">Mbul1</strain>
    </source>
</reference>
<organism evidence="3">
    <name type="scientific">Methylobacterium bullatum</name>
    <dbReference type="NCBI Taxonomy" id="570505"/>
    <lineage>
        <taxon>Bacteria</taxon>
        <taxon>Pseudomonadati</taxon>
        <taxon>Pseudomonadota</taxon>
        <taxon>Alphaproteobacteria</taxon>
        <taxon>Hyphomicrobiales</taxon>
        <taxon>Methylobacteriaceae</taxon>
        <taxon>Methylobacterium</taxon>
    </lineage>
</organism>
<dbReference type="Pfam" id="PF13410">
    <property type="entry name" value="GST_C_2"/>
    <property type="match status" value="1"/>
</dbReference>
<keyword evidence="3" id="KW-0560">Oxidoreductase</keyword>
<dbReference type="PANTHER" id="PTHR44051:SF21">
    <property type="entry name" value="GLUTATHIONE S-TRANSFERASE FAMILY PROTEIN"/>
    <property type="match status" value="1"/>
</dbReference>
<dbReference type="PROSITE" id="PS50405">
    <property type="entry name" value="GST_CTER"/>
    <property type="match status" value="1"/>
</dbReference>
<evidence type="ECO:0000259" key="1">
    <source>
        <dbReference type="PROSITE" id="PS50404"/>
    </source>
</evidence>
<dbReference type="Gene3D" id="3.40.30.10">
    <property type="entry name" value="Glutaredoxin"/>
    <property type="match status" value="1"/>
</dbReference>
<evidence type="ECO:0000313" key="3">
    <source>
        <dbReference type="EMBL" id="CAA2107995.1"/>
    </source>
</evidence>
<dbReference type="SUPFAM" id="SSF47616">
    <property type="entry name" value="GST C-terminal domain-like"/>
    <property type="match status" value="1"/>
</dbReference>
<feature type="domain" description="GST C-terminal" evidence="2">
    <location>
        <begin position="66"/>
        <end position="210"/>
    </location>
</feature>
<dbReference type="Pfam" id="PF13409">
    <property type="entry name" value="GST_N_2"/>
    <property type="match status" value="1"/>
</dbReference>
<dbReference type="PANTHER" id="PTHR44051">
    <property type="entry name" value="GLUTATHIONE S-TRANSFERASE-RELATED"/>
    <property type="match status" value="1"/>
</dbReference>
<dbReference type="GO" id="GO:0016491">
    <property type="term" value="F:oxidoreductase activity"/>
    <property type="evidence" value="ECO:0007669"/>
    <property type="project" value="UniProtKB-KW"/>
</dbReference>
<proteinExistence type="predicted"/>
<feature type="domain" description="GST N-terminal" evidence="1">
    <location>
        <begin position="2"/>
        <end position="83"/>
    </location>
</feature>
<dbReference type="SFLD" id="SFLDS00019">
    <property type="entry name" value="Glutathione_Transferase_(cytos"/>
    <property type="match status" value="1"/>
</dbReference>
<sequence length="210" mass="23102">MTSDITLYHSPNTRSSGVRILLDELQVPYRLHVLNMRAGEHREAAYLAINPLGKVPAIRHGDAVITEQAAIYLYLADEFAEKGLAPPVGDPLRGPYLRWMILYGSCFEPAVIDRALEREPGPMAMSPYGSFDAVLDSIVAGLSKGPYLLGERFSAADILWGAALGWMTAFKLVPEEPVIVAYVARIKDRPSFRKITAEESALSAKQQEAD</sequence>
<dbReference type="Gene3D" id="1.20.1050.10">
    <property type="match status" value="1"/>
</dbReference>
<dbReference type="PROSITE" id="PS50404">
    <property type="entry name" value="GST_NTER"/>
    <property type="match status" value="1"/>
</dbReference>
<dbReference type="AlphaFoldDB" id="A0A679J3P9"/>
<dbReference type="InterPro" id="IPR036249">
    <property type="entry name" value="Thioredoxin-like_sf"/>
</dbReference>
<evidence type="ECO:0000259" key="2">
    <source>
        <dbReference type="PROSITE" id="PS50405"/>
    </source>
</evidence>
<dbReference type="InterPro" id="IPR040079">
    <property type="entry name" value="Glutathione_S-Trfase"/>
</dbReference>
<dbReference type="SFLD" id="SFLDG01150">
    <property type="entry name" value="Main.1:_Beta-like"/>
    <property type="match status" value="1"/>
</dbReference>
<dbReference type="CDD" id="cd03207">
    <property type="entry name" value="GST_C_8"/>
    <property type="match status" value="1"/>
</dbReference>
<gene>
    <name evidence="3" type="primary">yfcG_5</name>
    <name evidence="3" type="ORF">MBUL_04441</name>
</gene>
<protein>
    <submittedName>
        <fullName evidence="3">Disulfide-bond oxidoreductase YfcG</fullName>
        <ecNumber evidence="3">1.8.4.-</ecNumber>
    </submittedName>
</protein>
<dbReference type="InterPro" id="IPR036282">
    <property type="entry name" value="Glutathione-S-Trfase_C_sf"/>
</dbReference>
<dbReference type="SFLD" id="SFLDG00358">
    <property type="entry name" value="Main_(cytGST)"/>
    <property type="match status" value="1"/>
</dbReference>
<dbReference type="SUPFAM" id="SSF52833">
    <property type="entry name" value="Thioredoxin-like"/>
    <property type="match status" value="1"/>
</dbReference>
<dbReference type="InterPro" id="IPR004045">
    <property type="entry name" value="Glutathione_S-Trfase_N"/>
</dbReference>